<dbReference type="STRING" id="4072.A0A2G2ZI38"/>
<proteinExistence type="predicted"/>
<dbReference type="PROSITE" id="PS50897">
    <property type="entry name" value="CTLH"/>
    <property type="match status" value="1"/>
</dbReference>
<dbReference type="AlphaFoldDB" id="A0A2G2ZI38"/>
<name>A0A2G2ZI38_CAPAN</name>
<organism evidence="5 6">
    <name type="scientific">Capsicum annuum</name>
    <name type="common">Capsicum pepper</name>
    <dbReference type="NCBI Taxonomy" id="4072"/>
    <lineage>
        <taxon>Eukaryota</taxon>
        <taxon>Viridiplantae</taxon>
        <taxon>Streptophyta</taxon>
        <taxon>Embryophyta</taxon>
        <taxon>Tracheophyta</taxon>
        <taxon>Spermatophyta</taxon>
        <taxon>Magnoliopsida</taxon>
        <taxon>eudicotyledons</taxon>
        <taxon>Gunneridae</taxon>
        <taxon>Pentapetalae</taxon>
        <taxon>asterids</taxon>
        <taxon>lamiids</taxon>
        <taxon>Solanales</taxon>
        <taxon>Solanaceae</taxon>
        <taxon>Solanoideae</taxon>
        <taxon>Capsiceae</taxon>
        <taxon>Capsicum</taxon>
    </lineage>
</organism>
<dbReference type="InterPro" id="IPR051350">
    <property type="entry name" value="WD_repeat-ST_regulator"/>
</dbReference>
<evidence type="ECO:0000256" key="1">
    <source>
        <dbReference type="ARBA" id="ARBA00022574"/>
    </source>
</evidence>
<dbReference type="PANTHER" id="PTHR22838">
    <property type="entry name" value="WD REPEAT PROTEIN 26-RELATED"/>
    <property type="match status" value="1"/>
</dbReference>
<evidence type="ECO:0000256" key="3">
    <source>
        <dbReference type="SAM" id="MobiDB-lite"/>
    </source>
</evidence>
<reference evidence="5 6" key="1">
    <citation type="journal article" date="2014" name="Nat. Genet.">
        <title>Genome sequence of the hot pepper provides insights into the evolution of pungency in Capsicum species.</title>
        <authorList>
            <person name="Kim S."/>
            <person name="Park M."/>
            <person name="Yeom S.I."/>
            <person name="Kim Y.M."/>
            <person name="Lee J.M."/>
            <person name="Lee H.A."/>
            <person name="Seo E."/>
            <person name="Choi J."/>
            <person name="Cheong K."/>
            <person name="Kim K.T."/>
            <person name="Jung K."/>
            <person name="Lee G.W."/>
            <person name="Oh S.K."/>
            <person name="Bae C."/>
            <person name="Kim S.B."/>
            <person name="Lee H.Y."/>
            <person name="Kim S.Y."/>
            <person name="Kim M.S."/>
            <person name="Kang B.C."/>
            <person name="Jo Y.D."/>
            <person name="Yang H.B."/>
            <person name="Jeong H.J."/>
            <person name="Kang W.H."/>
            <person name="Kwon J.K."/>
            <person name="Shin C."/>
            <person name="Lim J.Y."/>
            <person name="Park J.H."/>
            <person name="Huh J.H."/>
            <person name="Kim J.S."/>
            <person name="Kim B.D."/>
            <person name="Cohen O."/>
            <person name="Paran I."/>
            <person name="Suh M.C."/>
            <person name="Lee S.B."/>
            <person name="Kim Y.K."/>
            <person name="Shin Y."/>
            <person name="Noh S.J."/>
            <person name="Park J."/>
            <person name="Seo Y.S."/>
            <person name="Kwon S.Y."/>
            <person name="Kim H.A."/>
            <person name="Park J.M."/>
            <person name="Kim H.J."/>
            <person name="Choi S.B."/>
            <person name="Bosland P.W."/>
            <person name="Reeves G."/>
            <person name="Jo S.H."/>
            <person name="Lee B.W."/>
            <person name="Cho H.T."/>
            <person name="Choi H.S."/>
            <person name="Lee M.S."/>
            <person name="Yu Y."/>
            <person name="Do Choi Y."/>
            <person name="Park B.S."/>
            <person name="van Deynze A."/>
            <person name="Ashrafi H."/>
            <person name="Hill T."/>
            <person name="Kim W.T."/>
            <person name="Pai H.S."/>
            <person name="Ahn H.K."/>
            <person name="Yeam I."/>
            <person name="Giovannoni J.J."/>
            <person name="Rose J.K."/>
            <person name="Sorensen I."/>
            <person name="Lee S.J."/>
            <person name="Kim R.W."/>
            <person name="Choi I.Y."/>
            <person name="Choi B.S."/>
            <person name="Lim J.S."/>
            <person name="Lee Y.H."/>
            <person name="Choi D."/>
        </authorList>
    </citation>
    <scope>NUCLEOTIDE SEQUENCE [LARGE SCALE GENOMIC DNA]</scope>
    <source>
        <strain evidence="6">cv. CM334</strain>
    </source>
</reference>
<keyword evidence="6" id="KW-1185">Reference proteome</keyword>
<keyword evidence="2" id="KW-0677">Repeat</keyword>
<keyword evidence="1" id="KW-0853">WD repeat</keyword>
<reference evidence="5 6" key="2">
    <citation type="journal article" date="2017" name="Genome Biol.">
        <title>New reference genome sequences of hot pepper reveal the massive evolution of plant disease-resistance genes by retroduplication.</title>
        <authorList>
            <person name="Kim S."/>
            <person name="Park J."/>
            <person name="Yeom S.I."/>
            <person name="Kim Y.M."/>
            <person name="Seo E."/>
            <person name="Kim K.T."/>
            <person name="Kim M.S."/>
            <person name="Lee J.M."/>
            <person name="Cheong K."/>
            <person name="Shin H.S."/>
            <person name="Kim S.B."/>
            <person name="Han K."/>
            <person name="Lee J."/>
            <person name="Park M."/>
            <person name="Lee H.A."/>
            <person name="Lee H.Y."/>
            <person name="Lee Y."/>
            <person name="Oh S."/>
            <person name="Lee J.H."/>
            <person name="Choi E."/>
            <person name="Choi E."/>
            <person name="Lee S.E."/>
            <person name="Jeon J."/>
            <person name="Kim H."/>
            <person name="Choi G."/>
            <person name="Song H."/>
            <person name="Lee J."/>
            <person name="Lee S.C."/>
            <person name="Kwon J.K."/>
            <person name="Lee H.Y."/>
            <person name="Koo N."/>
            <person name="Hong Y."/>
            <person name="Kim R.W."/>
            <person name="Kang W.H."/>
            <person name="Huh J.H."/>
            <person name="Kang B.C."/>
            <person name="Yang T.J."/>
            <person name="Lee Y.H."/>
            <person name="Bennetzen J.L."/>
            <person name="Choi D."/>
        </authorList>
    </citation>
    <scope>NUCLEOTIDE SEQUENCE [LARGE SCALE GENOMIC DNA]</scope>
    <source>
        <strain evidence="6">cv. CM334</strain>
    </source>
</reference>
<gene>
    <name evidence="5" type="ORF">T459_14682</name>
</gene>
<evidence type="ECO:0000256" key="2">
    <source>
        <dbReference type="ARBA" id="ARBA00022737"/>
    </source>
</evidence>
<protein>
    <recommendedName>
        <fullName evidence="4">CTLH domain-containing protein</fullName>
    </recommendedName>
</protein>
<dbReference type="Pfam" id="PF23627">
    <property type="entry name" value="LisH_WDR26"/>
    <property type="match status" value="1"/>
</dbReference>
<dbReference type="SMART" id="SM00668">
    <property type="entry name" value="CTLH"/>
    <property type="match status" value="1"/>
</dbReference>
<feature type="domain" description="CTLH" evidence="4">
    <location>
        <begin position="100"/>
        <end position="152"/>
    </location>
</feature>
<evidence type="ECO:0000259" key="4">
    <source>
        <dbReference type="PROSITE" id="PS50897"/>
    </source>
</evidence>
<dbReference type="OMA" id="HVQREAC"/>
<dbReference type="EMBL" id="AYRZ02000005">
    <property type="protein sequence ID" value="PHT81667.1"/>
    <property type="molecule type" value="Genomic_DNA"/>
</dbReference>
<dbReference type="PANTHER" id="PTHR22838:SF26">
    <property type="entry name" value="WD REPEAT-CONTAINING PROTEIN 26-LIKE"/>
    <property type="match status" value="1"/>
</dbReference>
<accession>A0A2G2ZI38</accession>
<dbReference type="Proteomes" id="UP000222542">
    <property type="component" value="Unassembled WGS sequence"/>
</dbReference>
<dbReference type="PROSITE" id="PS50896">
    <property type="entry name" value="LISH"/>
    <property type="match status" value="1"/>
</dbReference>
<dbReference type="InterPro" id="IPR006594">
    <property type="entry name" value="LisH"/>
</dbReference>
<comment type="caution">
    <text evidence="5">The sequence shown here is derived from an EMBL/GenBank/DDBJ whole genome shotgun (WGS) entry which is preliminary data.</text>
</comment>
<dbReference type="InterPro" id="IPR006595">
    <property type="entry name" value="CTLH_C"/>
</dbReference>
<evidence type="ECO:0000313" key="5">
    <source>
        <dbReference type="EMBL" id="PHT81667.1"/>
    </source>
</evidence>
<sequence>MGRAEDDEPPSKRVKVSSRKSGDLSKSTLLSDPASRSLDDLMARPLVCQGDDDVVGAKRVVKKVEFVRILAEALYSLGYNITGALLEEESGIPLQSAVVKLFMQQILNGKWDESVASLHKIGLMDEKIIKLASFVILEQKFFELLDGNNIMDALKTLRTEIGSLCINNDRVRELSLCILSPSQRVGQDVVRANSRTKLLEELQKLLPPTVIIREQRLVHLVEQALDLQLDACRFHNSLVGEMSLLTDHQCGRDQIPSQTLQVT</sequence>
<evidence type="ECO:0000313" key="6">
    <source>
        <dbReference type="Proteomes" id="UP000222542"/>
    </source>
</evidence>
<feature type="region of interest" description="Disordered" evidence="3">
    <location>
        <begin position="1"/>
        <end position="31"/>
    </location>
</feature>
<dbReference type="Gramene" id="PHT81667">
    <property type="protein sequence ID" value="PHT81667"/>
    <property type="gene ID" value="T459_14682"/>
</dbReference>